<dbReference type="AlphaFoldDB" id="A0A2G2V5S1"/>
<dbReference type="Pfam" id="PF00646">
    <property type="entry name" value="F-box"/>
    <property type="match status" value="1"/>
</dbReference>
<dbReference type="PANTHER" id="PTHR31672:SF13">
    <property type="entry name" value="F-BOX PROTEIN CPR30-LIKE"/>
    <property type="match status" value="1"/>
</dbReference>
<keyword evidence="3" id="KW-1185">Reference proteome</keyword>
<evidence type="ECO:0000259" key="1">
    <source>
        <dbReference type="Pfam" id="PF00646"/>
    </source>
</evidence>
<dbReference type="InterPro" id="IPR050796">
    <property type="entry name" value="SCF_F-box_component"/>
</dbReference>
<comment type="caution">
    <text evidence="2">The sequence shown here is derived from an EMBL/GenBank/DDBJ whole genome shotgun (WGS) entry which is preliminary data.</text>
</comment>
<evidence type="ECO:0000313" key="2">
    <source>
        <dbReference type="EMBL" id="PHT28340.1"/>
    </source>
</evidence>
<sequence length="184" mass="21234">MMKCSLASSSWDDYRDAIIPYRSYAHMINDLRDDYGDAIIPYRSMRIRSMASGTIMGILLFPIDPTCTRSMASGMIIAWVPVKSLLRFKSVCKAWNVTISDNEFRRTHRDQSKALGHEKLLLHKYYVRNSIIVYFDGKSDELKELPMPDFVGANTCFRLTSFKSCLCLYGGNEESDRLDIWIME</sequence>
<accession>A0A2G2V5S1</accession>
<feature type="domain" description="F-box" evidence="1">
    <location>
        <begin position="75"/>
        <end position="106"/>
    </location>
</feature>
<dbReference type="PANTHER" id="PTHR31672">
    <property type="entry name" value="BNACNNG10540D PROTEIN"/>
    <property type="match status" value="1"/>
</dbReference>
<dbReference type="OrthoDB" id="1289414at2759"/>
<protein>
    <recommendedName>
        <fullName evidence="1">F-box domain-containing protein</fullName>
    </recommendedName>
</protein>
<proteinExistence type="predicted"/>
<dbReference type="InterPro" id="IPR001810">
    <property type="entry name" value="F-box_dom"/>
</dbReference>
<reference evidence="2 3" key="1">
    <citation type="journal article" date="2017" name="Genome Biol.">
        <title>New reference genome sequences of hot pepper reveal the massive evolution of plant disease-resistance genes by retroduplication.</title>
        <authorList>
            <person name="Kim S."/>
            <person name="Park J."/>
            <person name="Yeom S.I."/>
            <person name="Kim Y.M."/>
            <person name="Seo E."/>
            <person name="Kim K.T."/>
            <person name="Kim M.S."/>
            <person name="Lee J.M."/>
            <person name="Cheong K."/>
            <person name="Shin H.S."/>
            <person name="Kim S.B."/>
            <person name="Han K."/>
            <person name="Lee J."/>
            <person name="Park M."/>
            <person name="Lee H.A."/>
            <person name="Lee H.Y."/>
            <person name="Lee Y."/>
            <person name="Oh S."/>
            <person name="Lee J.H."/>
            <person name="Choi E."/>
            <person name="Choi E."/>
            <person name="Lee S.E."/>
            <person name="Jeon J."/>
            <person name="Kim H."/>
            <person name="Choi G."/>
            <person name="Song H."/>
            <person name="Lee J."/>
            <person name="Lee S.C."/>
            <person name="Kwon J.K."/>
            <person name="Lee H.Y."/>
            <person name="Koo N."/>
            <person name="Hong Y."/>
            <person name="Kim R.W."/>
            <person name="Kang W.H."/>
            <person name="Huh J.H."/>
            <person name="Kang B.C."/>
            <person name="Yang T.J."/>
            <person name="Lee Y.H."/>
            <person name="Bennetzen J.L."/>
            <person name="Choi D."/>
        </authorList>
    </citation>
    <scope>NUCLEOTIDE SEQUENCE [LARGE SCALE GENOMIC DNA]</scope>
    <source>
        <strain evidence="3">cv. PBC81</strain>
    </source>
</reference>
<dbReference type="InterPro" id="IPR036047">
    <property type="entry name" value="F-box-like_dom_sf"/>
</dbReference>
<evidence type="ECO:0000313" key="3">
    <source>
        <dbReference type="Proteomes" id="UP000224567"/>
    </source>
</evidence>
<reference evidence="3" key="2">
    <citation type="journal article" date="2017" name="J. Anim. Genet.">
        <title>Multiple reference genome sequences of hot pepper reveal the massive evolution of plant disease resistance genes by retroduplication.</title>
        <authorList>
            <person name="Kim S."/>
            <person name="Park J."/>
            <person name="Yeom S.-I."/>
            <person name="Kim Y.-M."/>
            <person name="Seo E."/>
            <person name="Kim K.-T."/>
            <person name="Kim M.-S."/>
            <person name="Lee J.M."/>
            <person name="Cheong K."/>
            <person name="Shin H.-S."/>
            <person name="Kim S.-B."/>
            <person name="Han K."/>
            <person name="Lee J."/>
            <person name="Park M."/>
            <person name="Lee H.-A."/>
            <person name="Lee H.-Y."/>
            <person name="Lee Y."/>
            <person name="Oh S."/>
            <person name="Lee J.H."/>
            <person name="Choi E."/>
            <person name="Choi E."/>
            <person name="Lee S.E."/>
            <person name="Jeon J."/>
            <person name="Kim H."/>
            <person name="Choi G."/>
            <person name="Song H."/>
            <person name="Lee J."/>
            <person name="Lee S.-C."/>
            <person name="Kwon J.-K."/>
            <person name="Lee H.-Y."/>
            <person name="Koo N."/>
            <person name="Hong Y."/>
            <person name="Kim R.W."/>
            <person name="Kang W.-H."/>
            <person name="Huh J.H."/>
            <person name="Kang B.-C."/>
            <person name="Yang T.-J."/>
            <person name="Lee Y.-H."/>
            <person name="Bennetzen J.L."/>
            <person name="Choi D."/>
        </authorList>
    </citation>
    <scope>NUCLEOTIDE SEQUENCE [LARGE SCALE GENOMIC DNA]</scope>
    <source>
        <strain evidence="3">cv. PBC81</strain>
    </source>
</reference>
<name>A0A2G2V5S1_CAPBA</name>
<dbReference type="Proteomes" id="UP000224567">
    <property type="component" value="Unassembled WGS sequence"/>
</dbReference>
<gene>
    <name evidence="2" type="ORF">CQW23_32062</name>
</gene>
<dbReference type="EMBL" id="MLFT02000226">
    <property type="protein sequence ID" value="PHT28340.1"/>
    <property type="molecule type" value="Genomic_DNA"/>
</dbReference>
<dbReference type="SUPFAM" id="SSF81383">
    <property type="entry name" value="F-box domain"/>
    <property type="match status" value="1"/>
</dbReference>
<organism evidence="2 3">
    <name type="scientific">Capsicum baccatum</name>
    <name type="common">Peruvian pepper</name>
    <dbReference type="NCBI Taxonomy" id="33114"/>
    <lineage>
        <taxon>Eukaryota</taxon>
        <taxon>Viridiplantae</taxon>
        <taxon>Streptophyta</taxon>
        <taxon>Embryophyta</taxon>
        <taxon>Tracheophyta</taxon>
        <taxon>Spermatophyta</taxon>
        <taxon>Magnoliopsida</taxon>
        <taxon>eudicotyledons</taxon>
        <taxon>Gunneridae</taxon>
        <taxon>Pentapetalae</taxon>
        <taxon>asterids</taxon>
        <taxon>lamiids</taxon>
        <taxon>Solanales</taxon>
        <taxon>Solanaceae</taxon>
        <taxon>Solanoideae</taxon>
        <taxon>Capsiceae</taxon>
        <taxon>Capsicum</taxon>
    </lineage>
</organism>